<dbReference type="GO" id="GO:0003677">
    <property type="term" value="F:DNA binding"/>
    <property type="evidence" value="ECO:0007669"/>
    <property type="project" value="UniProtKB-KW"/>
</dbReference>
<dbReference type="GO" id="GO:0005634">
    <property type="term" value="C:nucleus"/>
    <property type="evidence" value="ECO:0007669"/>
    <property type="project" value="InterPro"/>
</dbReference>
<dbReference type="Proteomes" id="UP000030678">
    <property type="component" value="Unassembled WGS sequence"/>
</dbReference>
<evidence type="ECO:0000256" key="3">
    <source>
        <dbReference type="ARBA" id="ARBA00023125"/>
    </source>
</evidence>
<evidence type="ECO:0000256" key="6">
    <source>
        <dbReference type="SAM" id="MobiDB-lite"/>
    </source>
</evidence>
<dbReference type="GO" id="GO:0045122">
    <property type="term" value="P:aflatoxin biosynthetic process"/>
    <property type="evidence" value="ECO:0007669"/>
    <property type="project" value="InterPro"/>
</dbReference>
<proteinExistence type="predicted"/>
<organism evidence="8 9">
    <name type="scientific">Cladophialophora carrionii CBS 160.54</name>
    <dbReference type="NCBI Taxonomy" id="1279043"/>
    <lineage>
        <taxon>Eukaryota</taxon>
        <taxon>Fungi</taxon>
        <taxon>Dikarya</taxon>
        <taxon>Ascomycota</taxon>
        <taxon>Pezizomycotina</taxon>
        <taxon>Eurotiomycetes</taxon>
        <taxon>Chaetothyriomycetidae</taxon>
        <taxon>Chaetothyriales</taxon>
        <taxon>Herpotrichiellaceae</taxon>
        <taxon>Cladophialophora</taxon>
    </lineage>
</organism>
<dbReference type="RefSeq" id="XP_008729906.1">
    <property type="nucleotide sequence ID" value="XM_008731684.1"/>
</dbReference>
<accession>V9D2C3</accession>
<evidence type="ECO:0000256" key="5">
    <source>
        <dbReference type="ARBA" id="ARBA00023242"/>
    </source>
</evidence>
<evidence type="ECO:0000256" key="4">
    <source>
        <dbReference type="ARBA" id="ARBA00023163"/>
    </source>
</evidence>
<evidence type="ECO:0000256" key="2">
    <source>
        <dbReference type="ARBA" id="ARBA00023015"/>
    </source>
</evidence>
<evidence type="ECO:0000313" key="8">
    <source>
        <dbReference type="EMBL" id="ETI21025.1"/>
    </source>
</evidence>
<keyword evidence="2" id="KW-0805">Transcription regulation</keyword>
<keyword evidence="3" id="KW-0238">DNA-binding</keyword>
<name>V9D2C3_9EURO</name>
<dbReference type="AlphaFoldDB" id="V9D2C3"/>
<dbReference type="GO" id="GO:0006355">
    <property type="term" value="P:regulation of DNA-templated transcription"/>
    <property type="evidence" value="ECO:0007669"/>
    <property type="project" value="InterPro"/>
</dbReference>
<dbReference type="HOGENOM" id="CLU_909129_0_0_1"/>
<protein>
    <recommendedName>
        <fullName evidence="7">Aflatoxin regulatory protein domain-containing protein</fullName>
    </recommendedName>
</protein>
<keyword evidence="5" id="KW-0539">Nucleus</keyword>
<sequence length="306" mass="33795">MDVDAVLEIDFADRQEFDFLSSAYFLPQHAGLDESNESSATSDVGEGSYSPRGESFSEPFSSLDLGMSELLTLATPNLEDWNAASHDVSFFESSCSCLVQTANYFTRLSQLATTVCTTFARVDLDKATTLRLALNVAEQNKATIGAVTIILQCPNNHDGCLLALVSFIVFKMLSLYAAVACKEPNVHNLLPAPASPTALPEPVLPGQGVLDCYPVARNDDPRQMHGRIVLGELRRVRYLIVQLVEKLNSQSVTQGVVEGTQSQESMDLDTEMRVPLSRVTYQQLDLDLRRRLKAVSWDIVDRMTRL</sequence>
<feature type="region of interest" description="Disordered" evidence="6">
    <location>
        <begin position="33"/>
        <end position="56"/>
    </location>
</feature>
<dbReference type="InterPro" id="IPR013700">
    <property type="entry name" value="AflR"/>
</dbReference>
<dbReference type="GeneID" id="19985861"/>
<keyword evidence="4" id="KW-0804">Transcription</keyword>
<feature type="domain" description="Aflatoxin regulatory protein" evidence="7">
    <location>
        <begin position="93"/>
        <end position="187"/>
    </location>
</feature>
<dbReference type="Pfam" id="PF08493">
    <property type="entry name" value="AflR"/>
    <property type="match status" value="1"/>
</dbReference>
<evidence type="ECO:0000259" key="7">
    <source>
        <dbReference type="Pfam" id="PF08493"/>
    </source>
</evidence>
<evidence type="ECO:0000313" key="9">
    <source>
        <dbReference type="Proteomes" id="UP000030678"/>
    </source>
</evidence>
<gene>
    <name evidence="8" type="ORF">G647_07368</name>
</gene>
<dbReference type="EMBL" id="KB822707">
    <property type="protein sequence ID" value="ETI21025.1"/>
    <property type="molecule type" value="Genomic_DNA"/>
</dbReference>
<evidence type="ECO:0000256" key="1">
    <source>
        <dbReference type="ARBA" id="ARBA00022723"/>
    </source>
</evidence>
<dbReference type="VEuPathDB" id="FungiDB:G647_07368"/>
<reference evidence="8 9" key="1">
    <citation type="submission" date="2013-03" db="EMBL/GenBank/DDBJ databases">
        <title>The Genome Sequence of Cladophialophora carrionii CBS 160.54.</title>
        <authorList>
            <consortium name="The Broad Institute Genomics Platform"/>
            <person name="Cuomo C."/>
            <person name="de Hoog S."/>
            <person name="Gorbushina A."/>
            <person name="Walker B."/>
            <person name="Young S.K."/>
            <person name="Zeng Q."/>
            <person name="Gargeya S."/>
            <person name="Fitzgerald M."/>
            <person name="Haas B."/>
            <person name="Abouelleil A."/>
            <person name="Allen A.W."/>
            <person name="Alvarado L."/>
            <person name="Arachchi H.M."/>
            <person name="Berlin A.M."/>
            <person name="Chapman S.B."/>
            <person name="Gainer-Dewar J."/>
            <person name="Goldberg J."/>
            <person name="Griggs A."/>
            <person name="Gujja S."/>
            <person name="Hansen M."/>
            <person name="Howarth C."/>
            <person name="Imamovic A."/>
            <person name="Ireland A."/>
            <person name="Larimer J."/>
            <person name="McCowan C."/>
            <person name="Murphy C."/>
            <person name="Pearson M."/>
            <person name="Poon T.W."/>
            <person name="Priest M."/>
            <person name="Roberts A."/>
            <person name="Saif S."/>
            <person name="Shea T."/>
            <person name="Sisk P."/>
            <person name="Sykes S."/>
            <person name="Wortman J."/>
            <person name="Nusbaum C."/>
            <person name="Birren B."/>
        </authorList>
    </citation>
    <scope>NUCLEOTIDE SEQUENCE [LARGE SCALE GENOMIC DNA]</scope>
    <source>
        <strain evidence="8 9">CBS 160.54</strain>
    </source>
</reference>
<dbReference type="GO" id="GO:0046872">
    <property type="term" value="F:metal ion binding"/>
    <property type="evidence" value="ECO:0007669"/>
    <property type="project" value="UniProtKB-KW"/>
</dbReference>
<keyword evidence="1" id="KW-0479">Metal-binding</keyword>